<gene>
    <name evidence="1" type="ORF">HNY73_018835</name>
</gene>
<dbReference type="AlphaFoldDB" id="A0A8T0EFK0"/>
<evidence type="ECO:0000313" key="1">
    <source>
        <dbReference type="EMBL" id="KAF8771410.1"/>
    </source>
</evidence>
<organism evidence="1 2">
    <name type="scientific">Argiope bruennichi</name>
    <name type="common">Wasp spider</name>
    <name type="synonym">Aranea bruennichi</name>
    <dbReference type="NCBI Taxonomy" id="94029"/>
    <lineage>
        <taxon>Eukaryota</taxon>
        <taxon>Metazoa</taxon>
        <taxon>Ecdysozoa</taxon>
        <taxon>Arthropoda</taxon>
        <taxon>Chelicerata</taxon>
        <taxon>Arachnida</taxon>
        <taxon>Araneae</taxon>
        <taxon>Araneomorphae</taxon>
        <taxon>Entelegynae</taxon>
        <taxon>Araneoidea</taxon>
        <taxon>Araneidae</taxon>
        <taxon>Argiope</taxon>
    </lineage>
</organism>
<comment type="caution">
    <text evidence="1">The sequence shown here is derived from an EMBL/GenBank/DDBJ whole genome shotgun (WGS) entry which is preliminary data.</text>
</comment>
<protein>
    <submittedName>
        <fullName evidence="1">Uncharacterized protein</fullName>
    </submittedName>
</protein>
<evidence type="ECO:0000313" key="2">
    <source>
        <dbReference type="Proteomes" id="UP000807504"/>
    </source>
</evidence>
<dbReference type="EMBL" id="JABXBU010002228">
    <property type="protein sequence ID" value="KAF8771410.1"/>
    <property type="molecule type" value="Genomic_DNA"/>
</dbReference>
<proteinExistence type="predicted"/>
<reference evidence="1" key="2">
    <citation type="submission" date="2020-06" db="EMBL/GenBank/DDBJ databases">
        <authorList>
            <person name="Sheffer M."/>
        </authorList>
    </citation>
    <scope>NUCLEOTIDE SEQUENCE</scope>
</reference>
<accession>A0A8T0EFK0</accession>
<reference evidence="1" key="1">
    <citation type="journal article" date="2020" name="bioRxiv">
        <title>Chromosome-level reference genome of the European wasp spider Argiope bruennichi: a resource for studies on range expansion and evolutionary adaptation.</title>
        <authorList>
            <person name="Sheffer M.M."/>
            <person name="Hoppe A."/>
            <person name="Krehenwinkel H."/>
            <person name="Uhl G."/>
            <person name="Kuss A.W."/>
            <person name="Jensen L."/>
            <person name="Jensen C."/>
            <person name="Gillespie R.G."/>
            <person name="Hoff K.J."/>
            <person name="Prost S."/>
        </authorList>
    </citation>
    <scope>NUCLEOTIDE SEQUENCE</scope>
</reference>
<name>A0A8T0EFK0_ARGBR</name>
<sequence>MEMSGKLTKSFVKAMDYCKSLNLERKFATYKWPQFKLRPRHYRNPKGHLRHYLKTSKGKSCFLPEKDAPLLDYFLPVAIRRFLPLGRRTT</sequence>
<dbReference type="Proteomes" id="UP000807504">
    <property type="component" value="Unassembled WGS sequence"/>
</dbReference>
<keyword evidence="2" id="KW-1185">Reference proteome</keyword>